<evidence type="ECO:0000313" key="2">
    <source>
        <dbReference type="Ensembl" id="ENSCHIP00010032494.1"/>
    </source>
</evidence>
<feature type="compositionally biased region" description="Basic and acidic residues" evidence="1">
    <location>
        <begin position="177"/>
        <end position="189"/>
    </location>
</feature>
<dbReference type="FunFam" id="1.10.150.240:FF:000001">
    <property type="entry name" value="Haloacid dehalogenase-like hydrolase domain"/>
    <property type="match status" value="1"/>
</dbReference>
<feature type="compositionally biased region" description="Basic and acidic residues" evidence="1">
    <location>
        <begin position="112"/>
        <end position="133"/>
    </location>
</feature>
<dbReference type="SUPFAM" id="SSF56784">
    <property type="entry name" value="HAD-like"/>
    <property type="match status" value="1"/>
</dbReference>
<dbReference type="InterPro" id="IPR036412">
    <property type="entry name" value="HAD-like_sf"/>
</dbReference>
<dbReference type="Gene3D" id="1.10.150.240">
    <property type="entry name" value="Putative phosphatase, domain 2"/>
    <property type="match status" value="1"/>
</dbReference>
<organism evidence="2">
    <name type="scientific">Capra hircus</name>
    <name type="common">Goat</name>
    <dbReference type="NCBI Taxonomy" id="9925"/>
    <lineage>
        <taxon>Eukaryota</taxon>
        <taxon>Metazoa</taxon>
        <taxon>Chordata</taxon>
        <taxon>Craniata</taxon>
        <taxon>Vertebrata</taxon>
        <taxon>Euteleostomi</taxon>
        <taxon>Mammalia</taxon>
        <taxon>Eutheria</taxon>
        <taxon>Laurasiatheria</taxon>
        <taxon>Artiodactyla</taxon>
        <taxon>Ruminantia</taxon>
        <taxon>Pecora</taxon>
        <taxon>Bovidae</taxon>
        <taxon>Caprinae</taxon>
        <taxon>Capra</taxon>
    </lineage>
</organism>
<sequence length="290" mass="31928">MAAPVPPPRPVTHLLFDMDGLLLDTERLYSAVFEDICGRYGKKYSWDVKSLVMGKKALEAAQLIRDTLQLPMSAEELVEVSQAKLKEVFPTAALMPVPGLRGRTQRGGGGPRRRDAGGHGPRRKAEPRPDLQGHPRAGLPAGFPARAVRPASLRLRRCPPAPAPAVSAGRGPGDALRSWREAPRPDLPRNRPSTPSLLSSRRAGPALSTGCKLSLDTQKADPAQNTRWKILTRIIVFNLNDLASRPLSSLVFSTLAGNCKICMHMCMCLYVYICRYIFTSIYRHQVLYQS</sequence>
<protein>
    <recommendedName>
        <fullName evidence="3">Pseudouridine 5'-phosphatase</fullName>
    </recommendedName>
</protein>
<dbReference type="PANTHER" id="PTHR18901">
    <property type="entry name" value="2-DEOXYGLUCOSE-6-PHOSPHATE PHOSPHATASE 2"/>
    <property type="match status" value="1"/>
</dbReference>
<feature type="compositionally biased region" description="Low complexity" evidence="1">
    <location>
        <begin position="190"/>
        <end position="202"/>
    </location>
</feature>
<name>A0A8C2RR32_CAPHI</name>
<proteinExistence type="predicted"/>
<evidence type="ECO:0000256" key="1">
    <source>
        <dbReference type="SAM" id="MobiDB-lite"/>
    </source>
</evidence>
<feature type="region of interest" description="Disordered" evidence="1">
    <location>
        <begin position="159"/>
        <end position="206"/>
    </location>
</feature>
<dbReference type="AlphaFoldDB" id="A0A8C2RR32"/>
<reference evidence="2" key="1">
    <citation type="submission" date="2025-08" db="UniProtKB">
        <authorList>
            <consortium name="Ensembl"/>
        </authorList>
    </citation>
    <scope>IDENTIFICATION</scope>
</reference>
<dbReference type="PANTHER" id="PTHR18901:SF38">
    <property type="entry name" value="PSEUDOURIDINE-5'-PHOSPHATASE"/>
    <property type="match status" value="1"/>
</dbReference>
<dbReference type="Ensembl" id="ENSCHIT00010045716.1">
    <property type="protein sequence ID" value="ENSCHIP00010032494.1"/>
    <property type="gene ID" value="ENSCHIG00010024072.1"/>
</dbReference>
<feature type="region of interest" description="Disordered" evidence="1">
    <location>
        <begin position="96"/>
        <end position="144"/>
    </location>
</feature>
<dbReference type="InterPro" id="IPR023198">
    <property type="entry name" value="PGP-like_dom2"/>
</dbReference>
<accession>A0A8C2RR32</accession>
<evidence type="ECO:0008006" key="3">
    <source>
        <dbReference type="Google" id="ProtNLM"/>
    </source>
</evidence>
<dbReference type="GO" id="GO:0016791">
    <property type="term" value="F:phosphatase activity"/>
    <property type="evidence" value="ECO:0007669"/>
    <property type="project" value="TreeGrafter"/>
</dbReference>